<evidence type="ECO:0000259" key="4">
    <source>
        <dbReference type="PROSITE" id="PS50009"/>
    </source>
</evidence>
<dbReference type="InterPro" id="IPR000651">
    <property type="entry name" value="Ras-like_Gua-exchang_fac_N"/>
</dbReference>
<dbReference type="Gene3D" id="3.40.50.300">
    <property type="entry name" value="P-loop containing nucleotide triphosphate hydrolases"/>
    <property type="match status" value="1"/>
</dbReference>
<accession>A0A6J3MF93</accession>
<dbReference type="Proteomes" id="UP000504637">
    <property type="component" value="Unplaced"/>
</dbReference>
<feature type="region of interest" description="Disordered" evidence="3">
    <location>
        <begin position="441"/>
        <end position="471"/>
    </location>
</feature>
<dbReference type="PROSITE" id="PS50009">
    <property type="entry name" value="RASGEF_CAT"/>
    <property type="match status" value="1"/>
</dbReference>
<feature type="compositionally biased region" description="Polar residues" evidence="3">
    <location>
        <begin position="441"/>
        <end position="453"/>
    </location>
</feature>
<dbReference type="GO" id="GO:0005886">
    <property type="term" value="C:plasma membrane"/>
    <property type="evidence" value="ECO:0007669"/>
    <property type="project" value="TreeGrafter"/>
</dbReference>
<sequence length="1011" mass="112577">MPARTARERSAAANSSHQNGHKISSSASTTSLRSLLSSTDALVQQQQQSPPPPLPQPQWSDVSSHDQSLPALKPVPPQDGVRRGSLNPPQLVINTSTVQRPGLQLRTTSAPMIATNRPTTRNGPHSARMTTRVIEEHQVLDTPDSSDSNVHSALTEEEERSAADMSSAMNSFRLLERLEVQDAPAQINIAVLSGDGVNKSNFVARALGLPSLPTNRPAERRITHQRRPYLVRLLEIAYGDVDHVDHMGDAVEELTWTNQADRKAMPRIDGALALYDVRTRASVEQVKEMLVVLSKEAIPLILVSSKCETPLAERAVDPAQVEDDLTRSINGIHTMRISDANPDSYRRTVHTILECIVENLSDRTRSTSQTRRRALSGALRATSPRPPGVPNHSRASSEFTGSQHKERRYAKQDSSNGDYSGSKLLGVPIAHPKEQVQTTFFESGSDDSPTSAQFPEDDEENFGESSSSLPEQGMTFDELIDRLLAQPSSKTDVKFVAIFLALYRHFAPPSRVLDAIIKRFDALEEGNSPSMLKTVHQSRYIAVLEQWASNYPGDFAFPRTLRHLRTFVHRLSEMSIFSAAAKMLSHAMEAVHEDDDTHWAYCDRDREDYADTRRNSSSSTASTLIDDPSFFTTELDYSATMKEVTAPDTLPPPANHILSSVEAAQRQSALLQPIPRYPITKVHWHALMEIPVDIIAEEITRIDWVMFSANRPRDLLRHISLPSHQKADCSRNLLHINRKIDHFNHLAVWVANFILLRDKAKHRARMMTKFIQLARRLREMNNYSSLGAILAALKSSPIHRLQSSRDLVDPIDGRVWLKLDILMAPSRSYAAYRLAWQNSTSERIPYLPIHRRDLITAEQGNRTFLDDEPSSLPSQPSSSTADPESASASFMSSSAASFATAATTLTTATASAQAARRINWKKFEIMGETIVGLQAAHDAQYRSLGGFKGNDQVRELILDVKLLRDEEDLHDRSVQCEPPASATADRSATSSTSTSGKFREYFKARIFDSSR</sequence>
<dbReference type="RefSeq" id="XP_033463360.1">
    <property type="nucleotide sequence ID" value="XM_033603986.1"/>
</dbReference>
<dbReference type="Pfam" id="PF00618">
    <property type="entry name" value="RasGEF_N"/>
    <property type="match status" value="1"/>
</dbReference>
<protein>
    <submittedName>
        <fullName evidence="7">Ras GEF</fullName>
    </submittedName>
</protein>
<dbReference type="CDD" id="cd06224">
    <property type="entry name" value="REM"/>
    <property type="match status" value="1"/>
</dbReference>
<dbReference type="Gene3D" id="1.20.870.10">
    <property type="entry name" value="Son of sevenless (SoS) protein Chain: S domain 1"/>
    <property type="match status" value="1"/>
</dbReference>
<dbReference type="AlphaFoldDB" id="A0A6J3MF93"/>
<feature type="compositionally biased region" description="Basic and acidic residues" evidence="3">
    <location>
        <begin position="1"/>
        <end position="10"/>
    </location>
</feature>
<dbReference type="InterPro" id="IPR036964">
    <property type="entry name" value="RASGEF_cat_dom_sf"/>
</dbReference>
<feature type="region of interest" description="Disordered" evidence="3">
    <location>
        <begin position="141"/>
        <end position="164"/>
    </location>
</feature>
<feature type="region of interest" description="Disordered" evidence="3">
    <location>
        <begin position="363"/>
        <end position="425"/>
    </location>
</feature>
<feature type="compositionally biased region" description="Polar residues" evidence="3">
    <location>
        <begin position="143"/>
        <end position="152"/>
    </location>
</feature>
<name>A0A6J3MF93_9PEZI</name>
<dbReference type="SUPFAM" id="SSF48366">
    <property type="entry name" value="Ras GEF"/>
    <property type="match status" value="1"/>
</dbReference>
<feature type="compositionally biased region" description="Polar residues" evidence="3">
    <location>
        <begin position="12"/>
        <end position="23"/>
    </location>
</feature>
<dbReference type="PROSITE" id="PS50212">
    <property type="entry name" value="RASGEF_NTER"/>
    <property type="match status" value="1"/>
</dbReference>
<keyword evidence="6" id="KW-1185">Reference proteome</keyword>
<feature type="compositionally biased region" description="Low complexity" evidence="3">
    <location>
        <begin position="980"/>
        <end position="995"/>
    </location>
</feature>
<dbReference type="PANTHER" id="PTHR23113:SF348">
    <property type="entry name" value="GUANYL-NUCLEOTIDE EXCHANGE FACTOR RASGEF, PUTATIVE (AFU_ORTHOLOGUE AFUA_1G04700)-RELATED"/>
    <property type="match status" value="1"/>
</dbReference>
<evidence type="ECO:0000259" key="5">
    <source>
        <dbReference type="PROSITE" id="PS50212"/>
    </source>
</evidence>
<dbReference type="InterPro" id="IPR027417">
    <property type="entry name" value="P-loop_NTPase"/>
</dbReference>
<proteinExistence type="predicted"/>
<dbReference type="CDD" id="cd00882">
    <property type="entry name" value="Ras_like_GTPase"/>
    <property type="match status" value="1"/>
</dbReference>
<dbReference type="PANTHER" id="PTHR23113">
    <property type="entry name" value="GUANINE NUCLEOTIDE EXCHANGE FACTOR"/>
    <property type="match status" value="1"/>
</dbReference>
<dbReference type="GeneID" id="54361786"/>
<dbReference type="Gene3D" id="1.10.840.10">
    <property type="entry name" value="Ras guanine-nucleotide exchange factors catalytic domain"/>
    <property type="match status" value="1"/>
</dbReference>
<feature type="compositionally biased region" description="Polar residues" evidence="3">
    <location>
        <begin position="393"/>
        <end position="402"/>
    </location>
</feature>
<dbReference type="GO" id="GO:0005085">
    <property type="term" value="F:guanyl-nucleotide exchange factor activity"/>
    <property type="evidence" value="ECO:0007669"/>
    <property type="project" value="UniProtKB-KW"/>
</dbReference>
<feature type="region of interest" description="Disordered" evidence="3">
    <location>
        <begin position="863"/>
        <end position="886"/>
    </location>
</feature>
<dbReference type="InterPro" id="IPR001895">
    <property type="entry name" value="RASGEF_cat_dom"/>
</dbReference>
<feature type="domain" description="Ras-GEF" evidence="4">
    <location>
        <begin position="691"/>
        <end position="979"/>
    </location>
</feature>
<reference evidence="7" key="3">
    <citation type="submission" date="2025-08" db="UniProtKB">
        <authorList>
            <consortium name="RefSeq"/>
        </authorList>
    </citation>
    <scope>IDENTIFICATION</scope>
    <source>
        <strain evidence="7">CBS 342.82</strain>
    </source>
</reference>
<dbReference type="InterPro" id="IPR023578">
    <property type="entry name" value="Ras_GEF_dom_sf"/>
</dbReference>
<evidence type="ECO:0000313" key="7">
    <source>
        <dbReference type="RefSeq" id="XP_033463360.1"/>
    </source>
</evidence>
<reference evidence="7" key="1">
    <citation type="submission" date="2020-01" db="EMBL/GenBank/DDBJ databases">
        <authorList>
            <consortium name="DOE Joint Genome Institute"/>
            <person name="Haridas S."/>
            <person name="Albert R."/>
            <person name="Binder M."/>
            <person name="Bloem J."/>
            <person name="Labutti K."/>
            <person name="Salamov A."/>
            <person name="Andreopoulos B."/>
            <person name="Baker S.E."/>
            <person name="Barry K."/>
            <person name="Bills G."/>
            <person name="Bluhm B.H."/>
            <person name="Cannon C."/>
            <person name="Castanera R."/>
            <person name="Culley D.E."/>
            <person name="Daum C."/>
            <person name="Ezra D."/>
            <person name="Gonzalez J.B."/>
            <person name="Henrissat B."/>
            <person name="Kuo A."/>
            <person name="Liang C."/>
            <person name="Lipzen A."/>
            <person name="Lutzoni F."/>
            <person name="Magnuson J."/>
            <person name="Mondo S."/>
            <person name="Nolan M."/>
            <person name="Ohm R."/>
            <person name="Pangilinan J."/>
            <person name="Park H.-J."/>
            <person name="Ramirez L."/>
            <person name="Alfaro M."/>
            <person name="Sun H."/>
            <person name="Tritt A."/>
            <person name="Yoshinaga Y."/>
            <person name="Zwiers L.-H."/>
            <person name="Turgeon B.G."/>
            <person name="Goodwin S.B."/>
            <person name="Spatafora J.W."/>
            <person name="Crous P.W."/>
            <person name="Grigoriev I.V."/>
        </authorList>
    </citation>
    <scope>NUCLEOTIDE SEQUENCE</scope>
    <source>
        <strain evidence="7">CBS 342.82</strain>
    </source>
</reference>
<dbReference type="GO" id="GO:0007265">
    <property type="term" value="P:Ras protein signal transduction"/>
    <property type="evidence" value="ECO:0007669"/>
    <property type="project" value="TreeGrafter"/>
</dbReference>
<organism evidence="7">
    <name type="scientific">Dissoconium aciculare CBS 342.82</name>
    <dbReference type="NCBI Taxonomy" id="1314786"/>
    <lineage>
        <taxon>Eukaryota</taxon>
        <taxon>Fungi</taxon>
        <taxon>Dikarya</taxon>
        <taxon>Ascomycota</taxon>
        <taxon>Pezizomycotina</taxon>
        <taxon>Dothideomycetes</taxon>
        <taxon>Dothideomycetidae</taxon>
        <taxon>Mycosphaerellales</taxon>
        <taxon>Dissoconiaceae</taxon>
        <taxon>Dissoconium</taxon>
    </lineage>
</organism>
<feature type="region of interest" description="Disordered" evidence="3">
    <location>
        <begin position="1"/>
        <end position="100"/>
    </location>
</feature>
<evidence type="ECO:0000313" key="6">
    <source>
        <dbReference type="Proteomes" id="UP000504637"/>
    </source>
</evidence>
<dbReference type="OrthoDB" id="28357at2759"/>
<feature type="region of interest" description="Disordered" evidence="3">
    <location>
        <begin position="970"/>
        <end position="995"/>
    </location>
</feature>
<dbReference type="SUPFAM" id="SSF52540">
    <property type="entry name" value="P-loop containing nucleoside triphosphate hydrolases"/>
    <property type="match status" value="1"/>
</dbReference>
<feature type="compositionally biased region" description="Low complexity" evidence="3">
    <location>
        <begin position="24"/>
        <end position="48"/>
    </location>
</feature>
<feature type="domain" description="N-terminal Ras-GEF" evidence="5">
    <location>
        <begin position="467"/>
        <end position="592"/>
    </location>
</feature>
<keyword evidence="1 2" id="KW-0344">Guanine-nucleotide releasing factor</keyword>
<evidence type="ECO:0000256" key="1">
    <source>
        <dbReference type="ARBA" id="ARBA00022658"/>
    </source>
</evidence>
<evidence type="ECO:0000256" key="3">
    <source>
        <dbReference type="SAM" id="MobiDB-lite"/>
    </source>
</evidence>
<evidence type="ECO:0000256" key="2">
    <source>
        <dbReference type="PROSITE-ProRule" id="PRU00168"/>
    </source>
</evidence>
<feature type="compositionally biased region" description="Low complexity" evidence="3">
    <location>
        <begin position="870"/>
        <end position="886"/>
    </location>
</feature>
<gene>
    <name evidence="7" type="ORF">K489DRAFT_376726</name>
</gene>
<reference evidence="7" key="2">
    <citation type="submission" date="2020-04" db="EMBL/GenBank/DDBJ databases">
        <authorList>
            <consortium name="NCBI Genome Project"/>
        </authorList>
    </citation>
    <scope>NUCLEOTIDE SEQUENCE</scope>
    <source>
        <strain evidence="7">CBS 342.82</strain>
    </source>
</reference>
<dbReference type="Pfam" id="PF00617">
    <property type="entry name" value="RasGEF"/>
    <property type="match status" value="1"/>
</dbReference>
<dbReference type="SMART" id="SM00147">
    <property type="entry name" value="RasGEF"/>
    <property type="match status" value="1"/>
</dbReference>
<dbReference type="InterPro" id="IPR008937">
    <property type="entry name" value="Ras-like_GEF"/>
</dbReference>